<evidence type="ECO:0000256" key="3">
    <source>
        <dbReference type="PROSITE-ProRule" id="PRU00023"/>
    </source>
</evidence>
<dbReference type="PROSITE" id="PS50088">
    <property type="entry name" value="ANK_REPEAT"/>
    <property type="match status" value="3"/>
</dbReference>
<name>A0AAV1K5R8_9NEOP</name>
<dbReference type="GO" id="GO:0004842">
    <property type="term" value="F:ubiquitin-protein transferase activity"/>
    <property type="evidence" value="ECO:0007669"/>
    <property type="project" value="TreeGrafter"/>
</dbReference>
<dbReference type="InterPro" id="IPR002110">
    <property type="entry name" value="Ankyrin_rpt"/>
</dbReference>
<dbReference type="InterPro" id="IPR036420">
    <property type="entry name" value="BRCT_dom_sf"/>
</dbReference>
<dbReference type="GO" id="GO:0070531">
    <property type="term" value="C:BRCA1-A complex"/>
    <property type="evidence" value="ECO:0007669"/>
    <property type="project" value="TreeGrafter"/>
</dbReference>
<dbReference type="EMBL" id="CAVLEF010000281">
    <property type="protein sequence ID" value="CAK1556036.1"/>
    <property type="molecule type" value="Genomic_DNA"/>
</dbReference>
<evidence type="ECO:0000313" key="6">
    <source>
        <dbReference type="EMBL" id="CAK1556036.1"/>
    </source>
</evidence>
<dbReference type="SMART" id="SM00292">
    <property type="entry name" value="BRCT"/>
    <property type="match status" value="2"/>
</dbReference>
<proteinExistence type="predicted"/>
<feature type="compositionally biased region" description="Basic and acidic residues" evidence="4">
    <location>
        <begin position="100"/>
        <end position="126"/>
    </location>
</feature>
<comment type="caution">
    <text evidence="6">The sequence shown here is derived from an EMBL/GenBank/DDBJ whole genome shotgun (WGS) entry which is preliminary data.</text>
</comment>
<dbReference type="SUPFAM" id="SSF48403">
    <property type="entry name" value="Ankyrin repeat"/>
    <property type="match status" value="1"/>
</dbReference>
<organism evidence="6 7">
    <name type="scientific">Leptosia nina</name>
    <dbReference type="NCBI Taxonomy" id="320188"/>
    <lineage>
        <taxon>Eukaryota</taxon>
        <taxon>Metazoa</taxon>
        <taxon>Ecdysozoa</taxon>
        <taxon>Arthropoda</taxon>
        <taxon>Hexapoda</taxon>
        <taxon>Insecta</taxon>
        <taxon>Pterygota</taxon>
        <taxon>Neoptera</taxon>
        <taxon>Endopterygota</taxon>
        <taxon>Lepidoptera</taxon>
        <taxon>Glossata</taxon>
        <taxon>Ditrysia</taxon>
        <taxon>Papilionoidea</taxon>
        <taxon>Pieridae</taxon>
        <taxon>Pierinae</taxon>
        <taxon>Leptosia</taxon>
    </lineage>
</organism>
<evidence type="ECO:0000256" key="2">
    <source>
        <dbReference type="ARBA" id="ARBA00023043"/>
    </source>
</evidence>
<feature type="repeat" description="ANK" evidence="3">
    <location>
        <begin position="157"/>
        <end position="189"/>
    </location>
</feature>
<dbReference type="GO" id="GO:0031436">
    <property type="term" value="C:BRCA1-BARD1 complex"/>
    <property type="evidence" value="ECO:0007669"/>
    <property type="project" value="TreeGrafter"/>
</dbReference>
<dbReference type="InterPro" id="IPR001357">
    <property type="entry name" value="BRCT_dom"/>
</dbReference>
<gene>
    <name evidence="6" type="ORF">LNINA_LOCUS14811</name>
</gene>
<dbReference type="InterPro" id="IPR036770">
    <property type="entry name" value="Ankyrin_rpt-contain_sf"/>
</dbReference>
<keyword evidence="7" id="KW-1185">Reference proteome</keyword>
<dbReference type="SUPFAM" id="SSF52113">
    <property type="entry name" value="BRCT domain"/>
    <property type="match status" value="2"/>
</dbReference>
<feature type="compositionally biased region" description="Polar residues" evidence="4">
    <location>
        <begin position="90"/>
        <end position="99"/>
    </location>
</feature>
<feature type="domain" description="BRCT" evidence="5">
    <location>
        <begin position="409"/>
        <end position="521"/>
    </location>
</feature>
<dbReference type="AlphaFoldDB" id="A0AAV1K5R8"/>
<accession>A0AAV1K5R8</accession>
<reference evidence="6 7" key="1">
    <citation type="submission" date="2023-11" db="EMBL/GenBank/DDBJ databases">
        <authorList>
            <person name="Okamura Y."/>
        </authorList>
    </citation>
    <scope>NUCLEOTIDE SEQUENCE [LARGE SCALE GENOMIC DNA]</scope>
</reference>
<feature type="repeat" description="ANK" evidence="3">
    <location>
        <begin position="223"/>
        <end position="255"/>
    </location>
</feature>
<dbReference type="Proteomes" id="UP001497472">
    <property type="component" value="Unassembled WGS sequence"/>
</dbReference>
<evidence type="ECO:0000259" key="5">
    <source>
        <dbReference type="PROSITE" id="PS50172"/>
    </source>
</evidence>
<dbReference type="SUPFAM" id="SSF57850">
    <property type="entry name" value="RING/U-box"/>
    <property type="match status" value="1"/>
</dbReference>
<evidence type="ECO:0000313" key="7">
    <source>
        <dbReference type="Proteomes" id="UP001497472"/>
    </source>
</evidence>
<dbReference type="PROSITE" id="PS50172">
    <property type="entry name" value="BRCT"/>
    <property type="match status" value="1"/>
</dbReference>
<evidence type="ECO:0000256" key="1">
    <source>
        <dbReference type="ARBA" id="ARBA00022737"/>
    </source>
</evidence>
<keyword evidence="1" id="KW-0677">Repeat</keyword>
<dbReference type="PANTHER" id="PTHR24171">
    <property type="entry name" value="ANKYRIN REPEAT DOMAIN-CONTAINING PROTEIN 39-RELATED"/>
    <property type="match status" value="1"/>
</dbReference>
<dbReference type="InterPro" id="IPR013083">
    <property type="entry name" value="Znf_RING/FYVE/PHD"/>
</dbReference>
<evidence type="ECO:0000256" key="4">
    <source>
        <dbReference type="SAM" id="MobiDB-lite"/>
    </source>
</evidence>
<sequence>MSTKQKLNRFLKALDAAKQDYTCGYCKEMCVNPAVLSSCFHIICSEHFPSLNLCPTCGIPLLNCSLYVDEQLENCIQSTKQLDNMFQAIKSGSSQSNTRQSKENVSRSEISEENNENKTNKIEVRKNVSRQNSKTDVNMSLLSTVSSSKGKEKKNTKGETCLHVACRQGKISTVMDLLNTGANTNTKDHAGWTPLHEVVQSGRLDMVKLLLQHNTLINVPGPSNETPLHEAVRYKHKDIAAELVRNGANIDARNNKSETPLQLASEEMKIVLLEAMEDIQQTQGNNVTHIADMQAELDFEDIRLYSASNCRSIANKLKLLEKKHDNLHLEAKFTKKVNVLVVDTEENGTCVSSVDVLQGIVYEIWILSSQWVTKSTQERLEPLKDYEVKGIGHHNSNGPKNARYNKYKQLPGLFDGCHFYLHNFVTKYEISKTLVLTKQILTKLITDADGVVLRRVPNPELIPDAEKVVPSHAKEGGKLETCSHYIIFKDKYEPMYNMSHIKALPLGWLIDCIEKYELCDP</sequence>
<keyword evidence="2 3" id="KW-0040">ANK repeat</keyword>
<dbReference type="Gene3D" id="3.30.40.10">
    <property type="entry name" value="Zinc/RING finger domain, C3HC4 (zinc finger)"/>
    <property type="match status" value="1"/>
</dbReference>
<dbReference type="PROSITE" id="PS50297">
    <property type="entry name" value="ANK_REP_REGION"/>
    <property type="match status" value="3"/>
</dbReference>
<protein>
    <recommendedName>
        <fullName evidence="5">BRCT domain-containing protein</fullName>
    </recommendedName>
</protein>
<dbReference type="Gene3D" id="3.40.50.10190">
    <property type="entry name" value="BRCT domain"/>
    <property type="match status" value="2"/>
</dbReference>
<dbReference type="Pfam" id="PF00023">
    <property type="entry name" value="Ank"/>
    <property type="match status" value="1"/>
</dbReference>
<dbReference type="Gene3D" id="1.25.40.20">
    <property type="entry name" value="Ankyrin repeat-containing domain"/>
    <property type="match status" value="1"/>
</dbReference>
<feature type="repeat" description="ANK" evidence="3">
    <location>
        <begin position="190"/>
        <end position="222"/>
    </location>
</feature>
<dbReference type="SMART" id="SM00248">
    <property type="entry name" value="ANK"/>
    <property type="match status" value="3"/>
</dbReference>
<feature type="region of interest" description="Disordered" evidence="4">
    <location>
        <begin position="90"/>
        <end position="134"/>
    </location>
</feature>
<dbReference type="Pfam" id="PF12796">
    <property type="entry name" value="Ank_2"/>
    <property type="match status" value="1"/>
</dbReference>
<dbReference type="PANTHER" id="PTHR24171:SF8">
    <property type="entry name" value="BRCA1-ASSOCIATED RING DOMAIN PROTEIN 1"/>
    <property type="match status" value="1"/>
</dbReference>
<dbReference type="GO" id="GO:0085020">
    <property type="term" value="P:protein K6-linked ubiquitination"/>
    <property type="evidence" value="ECO:0007669"/>
    <property type="project" value="TreeGrafter"/>
</dbReference>